<evidence type="ECO:0000256" key="1">
    <source>
        <dbReference type="SAM" id="MobiDB-lite"/>
    </source>
</evidence>
<gene>
    <name evidence="3" type="ORF">DAEQUDRAFT_480378</name>
</gene>
<protein>
    <submittedName>
        <fullName evidence="3">Uncharacterized protein</fullName>
    </submittedName>
</protein>
<dbReference type="EMBL" id="KV429094">
    <property type="protein sequence ID" value="KZT66105.1"/>
    <property type="molecule type" value="Genomic_DNA"/>
</dbReference>
<sequence>MKRSAPVCTRPARRLWRREPCWIALVDVGLSMAPLQFPAGHTLPFFLMRFVLRNIRLGIASLTSLLCLSNLENGRQAIITRPQDGRRLFSTHGTLPGWLVYTLRCESQFIRYGHEDSARSHGHRKDHSANRVEDRITDDVLPQPPQPPYQLLHDPRPTRDAAAARPRDHWLRYASEGRAAARVSRTTLLRSACLLNGRVLPGSRSKPLRGRRPGLRARIRARGSGAASRWLPYN</sequence>
<feature type="region of interest" description="Disordered" evidence="1">
    <location>
        <begin position="137"/>
        <end position="164"/>
    </location>
</feature>
<proteinExistence type="predicted"/>
<feature type="transmembrane region" description="Helical" evidence="2">
    <location>
        <begin position="21"/>
        <end position="39"/>
    </location>
</feature>
<organism evidence="3 4">
    <name type="scientific">Daedalea quercina L-15889</name>
    <dbReference type="NCBI Taxonomy" id="1314783"/>
    <lineage>
        <taxon>Eukaryota</taxon>
        <taxon>Fungi</taxon>
        <taxon>Dikarya</taxon>
        <taxon>Basidiomycota</taxon>
        <taxon>Agaricomycotina</taxon>
        <taxon>Agaricomycetes</taxon>
        <taxon>Polyporales</taxon>
        <taxon>Fomitopsis</taxon>
    </lineage>
</organism>
<reference evidence="3 4" key="1">
    <citation type="journal article" date="2016" name="Mol. Biol. Evol.">
        <title>Comparative Genomics of Early-Diverging Mushroom-Forming Fungi Provides Insights into the Origins of Lignocellulose Decay Capabilities.</title>
        <authorList>
            <person name="Nagy L.G."/>
            <person name="Riley R."/>
            <person name="Tritt A."/>
            <person name="Adam C."/>
            <person name="Daum C."/>
            <person name="Floudas D."/>
            <person name="Sun H."/>
            <person name="Yadav J.S."/>
            <person name="Pangilinan J."/>
            <person name="Larsson K.H."/>
            <person name="Matsuura K."/>
            <person name="Barry K."/>
            <person name="Labutti K."/>
            <person name="Kuo R."/>
            <person name="Ohm R.A."/>
            <person name="Bhattacharya S.S."/>
            <person name="Shirouzu T."/>
            <person name="Yoshinaga Y."/>
            <person name="Martin F.M."/>
            <person name="Grigoriev I.V."/>
            <person name="Hibbett D.S."/>
        </authorList>
    </citation>
    <scope>NUCLEOTIDE SEQUENCE [LARGE SCALE GENOMIC DNA]</scope>
    <source>
        <strain evidence="3 4">L-15889</strain>
    </source>
</reference>
<evidence type="ECO:0000313" key="4">
    <source>
        <dbReference type="Proteomes" id="UP000076727"/>
    </source>
</evidence>
<keyword evidence="4" id="KW-1185">Reference proteome</keyword>
<keyword evidence="2" id="KW-0812">Transmembrane</keyword>
<evidence type="ECO:0000256" key="2">
    <source>
        <dbReference type="SAM" id="Phobius"/>
    </source>
</evidence>
<evidence type="ECO:0000313" key="3">
    <source>
        <dbReference type="EMBL" id="KZT66105.1"/>
    </source>
</evidence>
<accession>A0A165MTM1</accession>
<dbReference type="AlphaFoldDB" id="A0A165MTM1"/>
<keyword evidence="2" id="KW-1133">Transmembrane helix</keyword>
<dbReference type="Proteomes" id="UP000076727">
    <property type="component" value="Unassembled WGS sequence"/>
</dbReference>
<name>A0A165MTM1_9APHY</name>
<keyword evidence="2" id="KW-0472">Membrane</keyword>